<dbReference type="RefSeq" id="WP_129253927.1">
    <property type="nucleotide sequence ID" value="NZ_SAXA01000005.1"/>
</dbReference>
<keyword evidence="2" id="KW-1185">Reference proteome</keyword>
<dbReference type="OrthoDB" id="1179464at2"/>
<evidence type="ECO:0000313" key="2">
    <source>
        <dbReference type="Proteomes" id="UP000289703"/>
    </source>
</evidence>
<sequence length="347" mass="40843">MKTFTTTLLLLISFSSLFSQEYIKDSKVHLKNNTIVNGDLYLYPSIPDIVKVVDSIGAKQTYQISDIDFIEGQTSIIRNIQYNGEAKLFESVVEGIKISLYKTMFNDHIQLYVLKDNQMRSLDSGSEIVKVDSKTYNKENNKYKGVLKYLISDNNYLFNKVDDIRYNEKDISNIIIAYNNGKISYFKNKETEVQKREIDWKFYSQYSNYTSDPHFSDNTSAISFIQVGGEFFISKNSRHSFKLGIEYGKFEDEIYKSWEKYFNVNINYLYDFYKMPKSNIYIGFRLFDIAKLWNDTENDLYIVPRLSPSLGYEYHVTNNFDLYFEVNHILQFQDIPHNFSIGVSYDI</sequence>
<proteinExistence type="predicted"/>
<accession>A0A4Q1JM30</accession>
<name>A0A4Q1JM30_9BACT</name>
<dbReference type="AlphaFoldDB" id="A0A4Q1JM30"/>
<protein>
    <recommendedName>
        <fullName evidence="3">DUF481 domain-containing protein</fullName>
    </recommendedName>
</protein>
<organism evidence="1 2">
    <name type="scientific">Ancylomarina salipaludis</name>
    <dbReference type="NCBI Taxonomy" id="2501299"/>
    <lineage>
        <taxon>Bacteria</taxon>
        <taxon>Pseudomonadati</taxon>
        <taxon>Bacteroidota</taxon>
        <taxon>Bacteroidia</taxon>
        <taxon>Marinilabiliales</taxon>
        <taxon>Marinifilaceae</taxon>
        <taxon>Ancylomarina</taxon>
    </lineage>
</organism>
<dbReference type="Proteomes" id="UP000289703">
    <property type="component" value="Unassembled WGS sequence"/>
</dbReference>
<reference evidence="1 2" key="1">
    <citation type="submission" date="2019-01" db="EMBL/GenBank/DDBJ databases">
        <title>Ancylomarina salipaludis sp. nov., isolated from a salt marsh.</title>
        <authorList>
            <person name="Yoon J.-H."/>
        </authorList>
    </citation>
    <scope>NUCLEOTIDE SEQUENCE [LARGE SCALE GENOMIC DNA]</scope>
    <source>
        <strain evidence="1 2">SHSM-M15</strain>
    </source>
</reference>
<gene>
    <name evidence="1" type="ORF">EO244_06910</name>
</gene>
<evidence type="ECO:0000313" key="1">
    <source>
        <dbReference type="EMBL" id="RXQ95588.1"/>
    </source>
</evidence>
<comment type="caution">
    <text evidence="1">The sequence shown here is derived from an EMBL/GenBank/DDBJ whole genome shotgun (WGS) entry which is preliminary data.</text>
</comment>
<evidence type="ECO:0008006" key="3">
    <source>
        <dbReference type="Google" id="ProtNLM"/>
    </source>
</evidence>
<dbReference type="EMBL" id="SAXA01000005">
    <property type="protein sequence ID" value="RXQ95588.1"/>
    <property type="molecule type" value="Genomic_DNA"/>
</dbReference>